<dbReference type="Proteomes" id="UP000439903">
    <property type="component" value="Unassembled WGS sequence"/>
</dbReference>
<proteinExistence type="predicted"/>
<accession>A0A8H4A876</accession>
<dbReference type="EMBL" id="WTPW01001238">
    <property type="protein sequence ID" value="KAF0447473.1"/>
    <property type="molecule type" value="Genomic_DNA"/>
</dbReference>
<dbReference type="AlphaFoldDB" id="A0A8H4A876"/>
<evidence type="ECO:0000313" key="2">
    <source>
        <dbReference type="Proteomes" id="UP000439903"/>
    </source>
</evidence>
<name>A0A8H4A876_GIGMA</name>
<reference evidence="1 2" key="1">
    <citation type="journal article" date="2019" name="Environ. Microbiol.">
        <title>At the nexus of three kingdoms: the genome of the mycorrhizal fungus Gigaspora margarita provides insights into plant, endobacterial and fungal interactions.</title>
        <authorList>
            <person name="Venice F."/>
            <person name="Ghignone S."/>
            <person name="Salvioli di Fossalunga A."/>
            <person name="Amselem J."/>
            <person name="Novero M."/>
            <person name="Xianan X."/>
            <person name="Sedzielewska Toro K."/>
            <person name="Morin E."/>
            <person name="Lipzen A."/>
            <person name="Grigoriev I.V."/>
            <person name="Henrissat B."/>
            <person name="Martin F.M."/>
            <person name="Bonfante P."/>
        </authorList>
    </citation>
    <scope>NUCLEOTIDE SEQUENCE [LARGE SCALE GENOMIC DNA]</scope>
    <source>
        <strain evidence="1 2">BEG34</strain>
    </source>
</reference>
<organism evidence="1 2">
    <name type="scientific">Gigaspora margarita</name>
    <dbReference type="NCBI Taxonomy" id="4874"/>
    <lineage>
        <taxon>Eukaryota</taxon>
        <taxon>Fungi</taxon>
        <taxon>Fungi incertae sedis</taxon>
        <taxon>Mucoromycota</taxon>
        <taxon>Glomeromycotina</taxon>
        <taxon>Glomeromycetes</taxon>
        <taxon>Diversisporales</taxon>
        <taxon>Gigasporaceae</taxon>
        <taxon>Gigaspora</taxon>
    </lineage>
</organism>
<keyword evidence="2" id="KW-1185">Reference proteome</keyword>
<comment type="caution">
    <text evidence="1">The sequence shown here is derived from an EMBL/GenBank/DDBJ whole genome shotgun (WGS) entry which is preliminary data.</text>
</comment>
<evidence type="ECO:0000313" key="1">
    <source>
        <dbReference type="EMBL" id="KAF0447473.1"/>
    </source>
</evidence>
<protein>
    <submittedName>
        <fullName evidence="1">Uncharacterized protein</fullName>
    </submittedName>
</protein>
<gene>
    <name evidence="1" type="ORF">F8M41_002779</name>
</gene>
<sequence>MEVFTGWVGSGAKPEMCSPNAIEAFALNSASFYFILTTMRIFVSIDVNILPIISCDPVSHPVGVPAATREGASISLFMLPFRSVDFCQLEFTK</sequence>